<keyword evidence="1" id="KW-0175">Coiled coil</keyword>
<evidence type="ECO:0000256" key="2">
    <source>
        <dbReference type="SAM" id="MobiDB-lite"/>
    </source>
</evidence>
<feature type="compositionally biased region" description="Low complexity" evidence="2">
    <location>
        <begin position="56"/>
        <end position="70"/>
    </location>
</feature>
<evidence type="ECO:0000313" key="3">
    <source>
        <dbReference type="EMBL" id="KAK7207163.1"/>
    </source>
</evidence>
<feature type="region of interest" description="Disordered" evidence="2">
    <location>
        <begin position="56"/>
        <end position="110"/>
    </location>
</feature>
<feature type="compositionally biased region" description="Polar residues" evidence="2">
    <location>
        <begin position="1"/>
        <end position="18"/>
    </location>
</feature>
<dbReference type="RefSeq" id="XP_064770196.1">
    <property type="nucleotide sequence ID" value="XM_064911329.1"/>
</dbReference>
<dbReference type="EMBL" id="JBBJBU010000001">
    <property type="protein sequence ID" value="KAK7207163.1"/>
    <property type="molecule type" value="Genomic_DNA"/>
</dbReference>
<evidence type="ECO:0000313" key="4">
    <source>
        <dbReference type="Proteomes" id="UP001498771"/>
    </source>
</evidence>
<feature type="region of interest" description="Disordered" evidence="2">
    <location>
        <begin position="1"/>
        <end position="39"/>
    </location>
</feature>
<protein>
    <submittedName>
        <fullName evidence="3">Uncharacterized protein</fullName>
    </submittedName>
</protein>
<gene>
    <name evidence="3" type="ORF">BZA70DRAFT_270629</name>
</gene>
<feature type="coiled-coil region" evidence="1">
    <location>
        <begin position="134"/>
        <end position="161"/>
    </location>
</feature>
<dbReference type="GeneID" id="90036841"/>
<organism evidence="3 4">
    <name type="scientific">Myxozyma melibiosi</name>
    <dbReference type="NCBI Taxonomy" id="54550"/>
    <lineage>
        <taxon>Eukaryota</taxon>
        <taxon>Fungi</taxon>
        <taxon>Dikarya</taxon>
        <taxon>Ascomycota</taxon>
        <taxon>Saccharomycotina</taxon>
        <taxon>Lipomycetes</taxon>
        <taxon>Lipomycetales</taxon>
        <taxon>Lipomycetaceae</taxon>
        <taxon>Myxozyma</taxon>
    </lineage>
</organism>
<evidence type="ECO:0000256" key="1">
    <source>
        <dbReference type="SAM" id="Coils"/>
    </source>
</evidence>
<accession>A0ABR1FDA6</accession>
<name>A0ABR1FDA6_9ASCO</name>
<feature type="non-terminal residue" evidence="3">
    <location>
        <position position="214"/>
    </location>
</feature>
<dbReference type="Proteomes" id="UP001498771">
    <property type="component" value="Unassembled WGS sequence"/>
</dbReference>
<sequence>MRLFTQQQTIEAAPQQTICHDEEDRSLRRKTSATGRVSHDTLREDCERNMLRAATLASRASRDSSTASSSNVTEANPVIDLDSLETGSNLEHEWSSDSDEGSPLGPHSSRERMMDASFQELLLVFVNLMLKISKREEEKVIKKAERRRKREDKKREDFAKLVAVIPKLREEGYDIETRRKVLKAIITYREMGGWMSAYLWAEGEDAREFVEVLA</sequence>
<comment type="caution">
    <text evidence="3">The sequence shown here is derived from an EMBL/GenBank/DDBJ whole genome shotgun (WGS) entry which is preliminary data.</text>
</comment>
<proteinExistence type="predicted"/>
<keyword evidence="4" id="KW-1185">Reference proteome</keyword>
<reference evidence="3 4" key="1">
    <citation type="submission" date="2024-03" db="EMBL/GenBank/DDBJ databases">
        <title>Genome-scale model development and genomic sequencing of the oleaginous clade Lipomyces.</title>
        <authorList>
            <consortium name="Lawrence Berkeley National Laboratory"/>
            <person name="Czajka J.J."/>
            <person name="Han Y."/>
            <person name="Kim J."/>
            <person name="Mondo S.J."/>
            <person name="Hofstad B.A."/>
            <person name="Robles A."/>
            <person name="Haridas S."/>
            <person name="Riley R."/>
            <person name="LaButti K."/>
            <person name="Pangilinan J."/>
            <person name="Andreopoulos W."/>
            <person name="Lipzen A."/>
            <person name="Yan J."/>
            <person name="Wang M."/>
            <person name="Ng V."/>
            <person name="Grigoriev I.V."/>
            <person name="Spatafora J.W."/>
            <person name="Magnuson J.K."/>
            <person name="Baker S.E."/>
            <person name="Pomraning K.R."/>
        </authorList>
    </citation>
    <scope>NUCLEOTIDE SEQUENCE [LARGE SCALE GENOMIC DNA]</scope>
    <source>
        <strain evidence="3 4">Phaff 52-87</strain>
    </source>
</reference>